<dbReference type="GO" id="GO:0006935">
    <property type="term" value="P:chemotaxis"/>
    <property type="evidence" value="ECO:0007669"/>
    <property type="project" value="InterPro"/>
</dbReference>
<dbReference type="SUPFAM" id="SSF58104">
    <property type="entry name" value="Methyl-accepting chemotaxis protein (MCP) signaling domain"/>
    <property type="match status" value="1"/>
</dbReference>
<keyword evidence="7" id="KW-0812">Transmembrane</keyword>
<dbReference type="Pfam" id="PF00015">
    <property type="entry name" value="MCPsignal"/>
    <property type="match status" value="1"/>
</dbReference>
<feature type="coiled-coil region" evidence="6">
    <location>
        <begin position="72"/>
        <end position="99"/>
    </location>
</feature>
<comment type="similarity">
    <text evidence="4">Belongs to the methyl-accepting chemotaxis (MCP) protein family.</text>
</comment>
<dbReference type="PROSITE" id="PS50111">
    <property type="entry name" value="CHEMOTAXIS_TRANSDUC_2"/>
    <property type="match status" value="1"/>
</dbReference>
<dbReference type="InterPro" id="IPR000727">
    <property type="entry name" value="T_SNARE_dom"/>
</dbReference>
<reference evidence="11 12" key="1">
    <citation type="submission" date="2017-08" db="EMBL/GenBank/DDBJ databases">
        <title>Infants hospitalized years apart are colonized by the same room-sourced microbial strains.</title>
        <authorList>
            <person name="Brooks B."/>
            <person name="Olm M.R."/>
            <person name="Firek B.A."/>
            <person name="Baker R."/>
            <person name="Thomas B.C."/>
            <person name="Morowitz M.J."/>
            <person name="Banfield J.F."/>
        </authorList>
    </citation>
    <scope>NUCLEOTIDE SEQUENCE [LARGE SCALE GENOMIC DNA]</scope>
    <source>
        <strain evidence="11">S2_005_002_R2_29</strain>
    </source>
</reference>
<keyword evidence="7" id="KW-0472">Membrane</keyword>
<dbReference type="InterPro" id="IPR004090">
    <property type="entry name" value="Chemotax_Me-accpt_rcpt"/>
</dbReference>
<keyword evidence="2" id="KW-0997">Cell inner membrane</keyword>
<keyword evidence="2" id="KW-1003">Cell membrane</keyword>
<dbReference type="GO" id="GO:0004888">
    <property type="term" value="F:transmembrane signaling receptor activity"/>
    <property type="evidence" value="ECO:0007669"/>
    <property type="project" value="InterPro"/>
</dbReference>
<dbReference type="PROSITE" id="PS50885">
    <property type="entry name" value="HAMP"/>
    <property type="match status" value="1"/>
</dbReference>
<dbReference type="PROSITE" id="PS50192">
    <property type="entry name" value="T_SNARE"/>
    <property type="match status" value="1"/>
</dbReference>
<evidence type="ECO:0000256" key="4">
    <source>
        <dbReference type="ARBA" id="ARBA00029447"/>
    </source>
</evidence>
<comment type="subcellular location">
    <subcellularLocation>
        <location evidence="1">Cell inner membrane</location>
        <topology evidence="1">Multi-pass membrane protein</topology>
    </subcellularLocation>
</comment>
<comment type="caution">
    <text evidence="11">The sequence shown here is derived from an EMBL/GenBank/DDBJ whole genome shotgun (WGS) entry which is preliminary data.</text>
</comment>
<dbReference type="Proteomes" id="UP000249417">
    <property type="component" value="Unassembled WGS sequence"/>
</dbReference>
<sequence>MKNLKIKFKILFPVLFFLALVAIGNVVQYFGVTQVGRQTDVISDDLLPRITKVLNINLAVSDYRRSQYAFLLSHTEADLQRYEQRMAAAAERITKISGEYEPMIRPDQDEQRGFYDNFIKQWNEYLVVSKHIEQLKFSGNEEQAIQTAKDSVKIYDAITKDISGIVAVNERNAATAGGTADVALRQNQIVSFSLVIGLFLFGLFIVHMLVRSIAQPITNVTDYMNYLAQGNLDKDVPDRDRKDEIGVMSSAIQIFKDNMVKAKSLETEQEMDRAIKEQKQVKIDAAVKKFQLSMADIVKFVASASTELQASAQSLSSSAEETSKQSGAVAAASQQAAANVQTVASATEELSSSINEISSQVSRSSQVAARAVEDAEKAGQSVSELVDAALKIGEVTQIISAIAEQTNLLALNATIEAARAGEAGKGFAVVASEVKNLANESTKATEEISSQIAHIQSISQTSADAIETICRIIREIDEISGTISAAIQEQTSATQEISRNVSEAYTGTSEVTQNIGSVSDAANSTGSASQQVLSAADELSRQSETLREEFDVFIRSLEAA</sequence>
<evidence type="ECO:0000259" key="10">
    <source>
        <dbReference type="PROSITE" id="PS50885"/>
    </source>
</evidence>
<evidence type="ECO:0000256" key="7">
    <source>
        <dbReference type="SAM" id="Phobius"/>
    </source>
</evidence>
<dbReference type="AlphaFoldDB" id="A0A2W5N528"/>
<proteinExistence type="inferred from homology"/>
<protein>
    <recommendedName>
        <fullName evidence="13">Methyl-accepting chemotaxis protein</fullName>
    </recommendedName>
</protein>
<feature type="transmembrane region" description="Helical" evidence="7">
    <location>
        <begin position="189"/>
        <end position="210"/>
    </location>
</feature>
<evidence type="ECO:0000256" key="5">
    <source>
        <dbReference type="PROSITE-ProRule" id="PRU00284"/>
    </source>
</evidence>
<gene>
    <name evidence="11" type="ORF">DI551_01730</name>
</gene>
<keyword evidence="6" id="KW-0175">Coiled coil</keyword>
<feature type="domain" description="HAMP" evidence="10">
    <location>
        <begin position="211"/>
        <end position="264"/>
    </location>
</feature>
<evidence type="ECO:0000256" key="3">
    <source>
        <dbReference type="ARBA" id="ARBA00023224"/>
    </source>
</evidence>
<dbReference type="InterPro" id="IPR024478">
    <property type="entry name" value="HlyB_4HB_MCP"/>
</dbReference>
<evidence type="ECO:0000256" key="6">
    <source>
        <dbReference type="SAM" id="Coils"/>
    </source>
</evidence>
<dbReference type="InterPro" id="IPR003660">
    <property type="entry name" value="HAMP_dom"/>
</dbReference>
<dbReference type="SMART" id="SM00283">
    <property type="entry name" value="MA"/>
    <property type="match status" value="1"/>
</dbReference>
<evidence type="ECO:0000256" key="1">
    <source>
        <dbReference type="ARBA" id="ARBA00004429"/>
    </source>
</evidence>
<feature type="domain" description="T-SNARE coiled-coil homology" evidence="9">
    <location>
        <begin position="456"/>
        <end position="518"/>
    </location>
</feature>
<evidence type="ECO:0000259" key="8">
    <source>
        <dbReference type="PROSITE" id="PS50111"/>
    </source>
</evidence>
<feature type="domain" description="Methyl-accepting transducer" evidence="8">
    <location>
        <begin position="304"/>
        <end position="540"/>
    </location>
</feature>
<evidence type="ECO:0000313" key="12">
    <source>
        <dbReference type="Proteomes" id="UP000249417"/>
    </source>
</evidence>
<dbReference type="GO" id="GO:0005886">
    <property type="term" value="C:plasma membrane"/>
    <property type="evidence" value="ECO:0007669"/>
    <property type="project" value="UniProtKB-SubCell"/>
</dbReference>
<evidence type="ECO:0008006" key="13">
    <source>
        <dbReference type="Google" id="ProtNLM"/>
    </source>
</evidence>
<dbReference type="CDD" id="cd06225">
    <property type="entry name" value="HAMP"/>
    <property type="match status" value="1"/>
</dbReference>
<dbReference type="Pfam" id="PF12729">
    <property type="entry name" value="4HB_MCP_1"/>
    <property type="match status" value="1"/>
</dbReference>
<dbReference type="PRINTS" id="PR00260">
    <property type="entry name" value="CHEMTRNSDUCR"/>
</dbReference>
<organism evidence="11 12">
    <name type="scientific">Micavibrio aeruginosavorus</name>
    <dbReference type="NCBI Taxonomy" id="349221"/>
    <lineage>
        <taxon>Bacteria</taxon>
        <taxon>Pseudomonadati</taxon>
        <taxon>Bdellovibrionota</taxon>
        <taxon>Bdellovibrionia</taxon>
        <taxon>Bdellovibrionales</taxon>
        <taxon>Pseudobdellovibrionaceae</taxon>
        <taxon>Micavibrio</taxon>
    </lineage>
</organism>
<name>A0A2W5N528_9BACT</name>
<dbReference type="PANTHER" id="PTHR32089">
    <property type="entry name" value="METHYL-ACCEPTING CHEMOTAXIS PROTEIN MCPB"/>
    <property type="match status" value="1"/>
</dbReference>
<dbReference type="EMBL" id="QFQB01000006">
    <property type="protein sequence ID" value="PZQ48234.1"/>
    <property type="molecule type" value="Genomic_DNA"/>
</dbReference>
<dbReference type="SMART" id="SM00304">
    <property type="entry name" value="HAMP"/>
    <property type="match status" value="1"/>
</dbReference>
<dbReference type="InterPro" id="IPR004089">
    <property type="entry name" value="MCPsignal_dom"/>
</dbReference>
<keyword evidence="3 5" id="KW-0807">Transducer</keyword>
<dbReference type="PANTHER" id="PTHR32089:SF112">
    <property type="entry name" value="LYSOZYME-LIKE PROTEIN-RELATED"/>
    <property type="match status" value="1"/>
</dbReference>
<evidence type="ECO:0000256" key="2">
    <source>
        <dbReference type="ARBA" id="ARBA00022519"/>
    </source>
</evidence>
<dbReference type="Gene3D" id="1.10.287.950">
    <property type="entry name" value="Methyl-accepting chemotaxis protein"/>
    <property type="match status" value="1"/>
</dbReference>
<accession>A0A2W5N528</accession>
<keyword evidence="7" id="KW-1133">Transmembrane helix</keyword>
<dbReference type="GO" id="GO:0007165">
    <property type="term" value="P:signal transduction"/>
    <property type="evidence" value="ECO:0007669"/>
    <property type="project" value="UniProtKB-KW"/>
</dbReference>
<evidence type="ECO:0000259" key="9">
    <source>
        <dbReference type="PROSITE" id="PS50192"/>
    </source>
</evidence>
<dbReference type="Pfam" id="PF00672">
    <property type="entry name" value="HAMP"/>
    <property type="match status" value="1"/>
</dbReference>
<evidence type="ECO:0000313" key="11">
    <source>
        <dbReference type="EMBL" id="PZQ48234.1"/>
    </source>
</evidence>